<dbReference type="PANTHER" id="PTHR42928">
    <property type="entry name" value="TRICARBOXYLATE-BINDING PROTEIN"/>
    <property type="match status" value="1"/>
</dbReference>
<dbReference type="InterPro" id="IPR005064">
    <property type="entry name" value="BUG"/>
</dbReference>
<proteinExistence type="inferred from homology"/>
<keyword evidence="4" id="KW-1185">Reference proteome</keyword>
<protein>
    <submittedName>
        <fullName evidence="3">ABC transporter substrate-binding protein</fullName>
    </submittedName>
</protein>
<evidence type="ECO:0000313" key="3">
    <source>
        <dbReference type="EMBL" id="RXN91167.1"/>
    </source>
</evidence>
<evidence type="ECO:0000256" key="2">
    <source>
        <dbReference type="SAM" id="SignalP"/>
    </source>
</evidence>
<organism evidence="3 4">
    <name type="scientific">Achromobacter aloeverae</name>
    <dbReference type="NCBI Taxonomy" id="1750518"/>
    <lineage>
        <taxon>Bacteria</taxon>
        <taxon>Pseudomonadati</taxon>
        <taxon>Pseudomonadota</taxon>
        <taxon>Betaproteobacteria</taxon>
        <taxon>Burkholderiales</taxon>
        <taxon>Alcaligenaceae</taxon>
        <taxon>Achromobacter</taxon>
    </lineage>
</organism>
<dbReference type="InterPro" id="IPR042100">
    <property type="entry name" value="Bug_dom1"/>
</dbReference>
<dbReference type="AlphaFoldDB" id="A0A4Q1HL58"/>
<gene>
    <name evidence="3" type="ORF">C7R54_08235</name>
</gene>
<feature type="chain" id="PRO_5020643674" evidence="2">
    <location>
        <begin position="22"/>
        <end position="331"/>
    </location>
</feature>
<sequence>MGVCRNGLGLLVVAGSAFPLAALSSDEVIEVYPTRPITLVVGFSPGDSPDVVSRHLAAYMTEDLGQKVVVVNRPGAGGNIGAAAVAKAAADGYTVYMAVRPVALHKAMYKQVKYDFAKDLVPVGMAVSVPYVLVMGKHVPATTFLEAVELVGRSPEKYACASGGLATTTHFLCEALREKAPLPWTHVPYPGSVAALVDVLGGRADFAVATMTAALPHISSGTVRPLAVFSEGRVPAVSAVPHIEEFGFTGMESHGWCALMAPAGTPMHVITRLNRSMNAALSNAAVQEKLIRFGYGMPKKNNTPEALEQFLAEDTERWTGVLEQRQLTGLQ</sequence>
<dbReference type="PIRSF" id="PIRSF017082">
    <property type="entry name" value="YflP"/>
    <property type="match status" value="1"/>
</dbReference>
<dbReference type="Gene3D" id="3.40.190.10">
    <property type="entry name" value="Periplasmic binding protein-like II"/>
    <property type="match status" value="1"/>
</dbReference>
<dbReference type="CDD" id="cd07012">
    <property type="entry name" value="PBP2_Bug_TTT"/>
    <property type="match status" value="1"/>
</dbReference>
<dbReference type="SUPFAM" id="SSF53850">
    <property type="entry name" value="Periplasmic binding protein-like II"/>
    <property type="match status" value="1"/>
</dbReference>
<dbReference type="Pfam" id="PF03401">
    <property type="entry name" value="TctC"/>
    <property type="match status" value="1"/>
</dbReference>
<accession>A0A4Q1HL58</accession>
<comment type="similarity">
    <text evidence="1">Belongs to the UPF0065 (bug) family.</text>
</comment>
<dbReference type="PANTHER" id="PTHR42928:SF5">
    <property type="entry name" value="BLR1237 PROTEIN"/>
    <property type="match status" value="1"/>
</dbReference>
<dbReference type="Proteomes" id="UP000290849">
    <property type="component" value="Unassembled WGS sequence"/>
</dbReference>
<reference evidence="3 4" key="1">
    <citation type="journal article" date="2017" name="Int. J. Syst. Evol. Microbiol.">
        <title>Achromobacter aloeverae sp. nov., isolated from the root of Aloe vera (L.) Burm.f.</title>
        <authorList>
            <person name="Kuncharoen N."/>
            <person name="Muramatsu Y."/>
            <person name="Shibata C."/>
            <person name="Kamakura Y."/>
            <person name="Nakagawa Y."/>
            <person name="Tanasupawat S."/>
        </authorList>
    </citation>
    <scope>NUCLEOTIDE SEQUENCE [LARGE SCALE GENOMIC DNA]</scope>
    <source>
        <strain evidence="3 4">AVA-1</strain>
    </source>
</reference>
<keyword evidence="2" id="KW-0732">Signal</keyword>
<feature type="signal peptide" evidence="2">
    <location>
        <begin position="1"/>
        <end position="21"/>
    </location>
</feature>
<evidence type="ECO:0000256" key="1">
    <source>
        <dbReference type="ARBA" id="ARBA00006987"/>
    </source>
</evidence>
<dbReference type="Gene3D" id="3.40.190.150">
    <property type="entry name" value="Bordetella uptake gene, domain 1"/>
    <property type="match status" value="1"/>
</dbReference>
<evidence type="ECO:0000313" key="4">
    <source>
        <dbReference type="Proteomes" id="UP000290849"/>
    </source>
</evidence>
<comment type="caution">
    <text evidence="3">The sequence shown here is derived from an EMBL/GenBank/DDBJ whole genome shotgun (WGS) entry which is preliminary data.</text>
</comment>
<dbReference type="EMBL" id="PYAL01000002">
    <property type="protein sequence ID" value="RXN91167.1"/>
    <property type="molecule type" value="Genomic_DNA"/>
</dbReference>
<name>A0A4Q1HL58_9BURK</name>